<evidence type="ECO:0000313" key="2">
    <source>
        <dbReference type="EMBL" id="KRX50560.1"/>
    </source>
</evidence>
<sequence length="63" mass="7045">MDPNSYKAEQENNTSSKTSTTTISSIAIKAGETTRLVLAVLQLQRCNELFLHKFMNKVKSAQK</sequence>
<keyword evidence="3" id="KW-1185">Reference proteome</keyword>
<accession>A0A0V0UH34</accession>
<dbReference type="AlphaFoldDB" id="A0A0V0UH34"/>
<organism evidence="2 3">
    <name type="scientific">Trichinella murrelli</name>
    <dbReference type="NCBI Taxonomy" id="144512"/>
    <lineage>
        <taxon>Eukaryota</taxon>
        <taxon>Metazoa</taxon>
        <taxon>Ecdysozoa</taxon>
        <taxon>Nematoda</taxon>
        <taxon>Enoplea</taxon>
        <taxon>Dorylaimia</taxon>
        <taxon>Trichinellida</taxon>
        <taxon>Trichinellidae</taxon>
        <taxon>Trichinella</taxon>
    </lineage>
</organism>
<proteinExistence type="predicted"/>
<evidence type="ECO:0000313" key="3">
    <source>
        <dbReference type="Proteomes" id="UP000055048"/>
    </source>
</evidence>
<protein>
    <submittedName>
        <fullName evidence="2">Uncharacterized protein</fullName>
    </submittedName>
</protein>
<dbReference type="Proteomes" id="UP000055048">
    <property type="component" value="Unassembled WGS sequence"/>
</dbReference>
<evidence type="ECO:0000256" key="1">
    <source>
        <dbReference type="SAM" id="MobiDB-lite"/>
    </source>
</evidence>
<name>A0A0V0UH34_9BILA</name>
<reference evidence="2 3" key="1">
    <citation type="submission" date="2015-01" db="EMBL/GenBank/DDBJ databases">
        <title>Evolution of Trichinella species and genotypes.</title>
        <authorList>
            <person name="Korhonen P.K."/>
            <person name="Edoardo P."/>
            <person name="Giuseppe L.R."/>
            <person name="Gasser R.B."/>
        </authorList>
    </citation>
    <scope>NUCLEOTIDE SEQUENCE [LARGE SCALE GENOMIC DNA]</scope>
    <source>
        <strain evidence="2">ISS417</strain>
    </source>
</reference>
<comment type="caution">
    <text evidence="2">The sequence shown here is derived from an EMBL/GenBank/DDBJ whole genome shotgun (WGS) entry which is preliminary data.</text>
</comment>
<dbReference type="EMBL" id="JYDJ01000005">
    <property type="protein sequence ID" value="KRX50560.1"/>
    <property type="molecule type" value="Genomic_DNA"/>
</dbReference>
<gene>
    <name evidence="2" type="ORF">T05_10721</name>
</gene>
<feature type="region of interest" description="Disordered" evidence="1">
    <location>
        <begin position="1"/>
        <end position="21"/>
    </location>
</feature>